<feature type="compositionally biased region" description="Basic and acidic residues" evidence="1">
    <location>
        <begin position="33"/>
        <end position="42"/>
    </location>
</feature>
<dbReference type="EMBL" id="CAXLJM020000027">
    <property type="protein sequence ID" value="CAL8094976.1"/>
    <property type="molecule type" value="Genomic_DNA"/>
</dbReference>
<reference evidence="3 4" key="1">
    <citation type="submission" date="2024-08" db="EMBL/GenBank/DDBJ databases">
        <authorList>
            <person name="Cucini C."/>
            <person name="Frati F."/>
        </authorList>
    </citation>
    <scope>NUCLEOTIDE SEQUENCE [LARGE SCALE GENOMIC DNA]</scope>
</reference>
<evidence type="ECO:0000256" key="2">
    <source>
        <dbReference type="SAM" id="Phobius"/>
    </source>
</evidence>
<keyword evidence="2" id="KW-1133">Transmembrane helix</keyword>
<name>A0ABP1Q9R5_9HEXA</name>
<keyword evidence="2" id="KW-0812">Transmembrane</keyword>
<gene>
    <name evidence="3" type="ORF">ODALV1_LOCUS8942</name>
</gene>
<feature type="compositionally biased region" description="Acidic residues" evidence="1">
    <location>
        <begin position="21"/>
        <end position="32"/>
    </location>
</feature>
<feature type="transmembrane region" description="Helical" evidence="2">
    <location>
        <begin position="67"/>
        <end position="88"/>
    </location>
</feature>
<organism evidence="3 4">
    <name type="scientific">Orchesella dallaii</name>
    <dbReference type="NCBI Taxonomy" id="48710"/>
    <lineage>
        <taxon>Eukaryota</taxon>
        <taxon>Metazoa</taxon>
        <taxon>Ecdysozoa</taxon>
        <taxon>Arthropoda</taxon>
        <taxon>Hexapoda</taxon>
        <taxon>Collembola</taxon>
        <taxon>Entomobryomorpha</taxon>
        <taxon>Entomobryoidea</taxon>
        <taxon>Orchesellidae</taxon>
        <taxon>Orchesellinae</taxon>
        <taxon>Orchesella</taxon>
    </lineage>
</organism>
<feature type="compositionally biased region" description="Basic and acidic residues" evidence="1">
    <location>
        <begin position="9"/>
        <end position="20"/>
    </location>
</feature>
<keyword evidence="2" id="KW-0472">Membrane</keyword>
<feature type="region of interest" description="Disordered" evidence="1">
    <location>
        <begin position="1"/>
        <end position="42"/>
    </location>
</feature>
<evidence type="ECO:0000256" key="1">
    <source>
        <dbReference type="SAM" id="MobiDB-lite"/>
    </source>
</evidence>
<proteinExistence type="predicted"/>
<evidence type="ECO:0000313" key="4">
    <source>
        <dbReference type="Proteomes" id="UP001642540"/>
    </source>
</evidence>
<accession>A0ABP1Q9R5</accession>
<protein>
    <submittedName>
        <fullName evidence="3">Uncharacterized protein</fullName>
    </submittedName>
</protein>
<evidence type="ECO:0000313" key="3">
    <source>
        <dbReference type="EMBL" id="CAL8094976.1"/>
    </source>
</evidence>
<sequence>MLFQNKQLPVKDEKVSHVDGEGDLMDNDEDIDKDDKDHGDDDERKWMRTMDLMKFRKRIIFMMRFKTFWIVMILILIRWILALMINLISSMS</sequence>
<keyword evidence="4" id="KW-1185">Reference proteome</keyword>
<comment type="caution">
    <text evidence="3">The sequence shown here is derived from an EMBL/GenBank/DDBJ whole genome shotgun (WGS) entry which is preliminary data.</text>
</comment>
<dbReference type="Proteomes" id="UP001642540">
    <property type="component" value="Unassembled WGS sequence"/>
</dbReference>